<feature type="compositionally biased region" description="Pro residues" evidence="2">
    <location>
        <begin position="82"/>
        <end position="93"/>
    </location>
</feature>
<keyword evidence="5" id="KW-1185">Reference proteome</keyword>
<dbReference type="InterPro" id="IPR053083">
    <property type="entry name" value="TF_kinase-domain_protein"/>
</dbReference>
<dbReference type="Gene3D" id="1.10.510.10">
    <property type="entry name" value="Transferase(Phosphotransferase) domain 1"/>
    <property type="match status" value="1"/>
</dbReference>
<dbReference type="PROSITE" id="PS00108">
    <property type="entry name" value="PROTEIN_KINASE_ST"/>
    <property type="match status" value="1"/>
</dbReference>
<keyword evidence="1" id="KW-0175">Coiled coil</keyword>
<reference evidence="4" key="1">
    <citation type="submission" date="2022-10" db="EMBL/GenBank/DDBJ databases">
        <title>Culturing micro-colonial fungi from biological soil crusts in the Mojave desert and describing Neophaeococcomyces mojavensis, and introducing the new genera and species Taxawa tesnikishii.</title>
        <authorList>
            <person name="Kurbessoian T."/>
            <person name="Stajich J.E."/>
        </authorList>
    </citation>
    <scope>NUCLEOTIDE SEQUENCE</scope>
    <source>
        <strain evidence="4">TK_1</strain>
    </source>
</reference>
<feature type="compositionally biased region" description="Polar residues" evidence="2">
    <location>
        <begin position="109"/>
        <end position="120"/>
    </location>
</feature>
<accession>A0ABQ9P565</accession>
<dbReference type="CDD" id="cd00084">
    <property type="entry name" value="HMG-box_SF"/>
    <property type="match status" value="1"/>
</dbReference>
<dbReference type="InterPro" id="IPR008271">
    <property type="entry name" value="Ser/Thr_kinase_AS"/>
</dbReference>
<feature type="compositionally biased region" description="Basic and acidic residues" evidence="2">
    <location>
        <begin position="13"/>
        <end position="23"/>
    </location>
</feature>
<evidence type="ECO:0000256" key="1">
    <source>
        <dbReference type="SAM" id="Coils"/>
    </source>
</evidence>
<dbReference type="EMBL" id="JAPDRL010000007">
    <property type="protein sequence ID" value="KAJ9668466.1"/>
    <property type="molecule type" value="Genomic_DNA"/>
</dbReference>
<proteinExistence type="predicted"/>
<evidence type="ECO:0000256" key="2">
    <source>
        <dbReference type="SAM" id="MobiDB-lite"/>
    </source>
</evidence>
<feature type="domain" description="Protein kinase" evidence="3">
    <location>
        <begin position="271"/>
        <end position="626"/>
    </location>
</feature>
<dbReference type="Proteomes" id="UP001172684">
    <property type="component" value="Unassembled WGS sequence"/>
</dbReference>
<dbReference type="SMART" id="SM00220">
    <property type="entry name" value="S_TKc"/>
    <property type="match status" value="1"/>
</dbReference>
<dbReference type="PANTHER" id="PTHR44305:SF24">
    <property type="entry name" value="TYROSINE-PROTEIN KINASE C03B1.5-RELATED"/>
    <property type="match status" value="1"/>
</dbReference>
<evidence type="ECO:0000313" key="5">
    <source>
        <dbReference type="Proteomes" id="UP001172684"/>
    </source>
</evidence>
<comment type="caution">
    <text evidence="4">The sequence shown here is derived from an EMBL/GenBank/DDBJ whole genome shotgun (WGS) entry which is preliminary data.</text>
</comment>
<feature type="compositionally biased region" description="Low complexity" evidence="2">
    <location>
        <begin position="62"/>
        <end position="81"/>
    </location>
</feature>
<evidence type="ECO:0000259" key="3">
    <source>
        <dbReference type="PROSITE" id="PS50011"/>
    </source>
</evidence>
<protein>
    <recommendedName>
        <fullName evidence="3">Protein kinase domain-containing protein</fullName>
    </recommendedName>
</protein>
<dbReference type="SUPFAM" id="SSF56112">
    <property type="entry name" value="Protein kinase-like (PK-like)"/>
    <property type="match status" value="1"/>
</dbReference>
<gene>
    <name evidence="4" type="ORF">H2201_001514</name>
</gene>
<feature type="coiled-coil region" evidence="1">
    <location>
        <begin position="601"/>
        <end position="628"/>
    </location>
</feature>
<name>A0ABQ9P565_9PEZI</name>
<sequence>MSQAEWRAYLKQRKPEVKRDHPNWKNNQITKHIGRGWQKFKKSGGFQNWVNSLNDNVPPPQQNAQPAGNPALQQVPPLQLNVPPPHNPTPQQGPPTQAGPSTPPAQQPNLPATPTVQQSIPYVPDSDDEKSPGLPAFIYSAVLSQDLDVEEPDHSPRLDAVYNARMNWIDVTPTRKSTWMGGDGDSYKRVAAGKQQERATRAAAAILRALESQQARAWSNNVAALEGAQAVVAAFADYSARLARAERANIAAGLQKHEGISEAHANITNIRTRIAGIGGSLPGAWVAADLVHSKDAQDRFIARVFAKLDENGDVVGRTVIKVVNTTHHVGATPSEIVIHQLVSNAASSAGCGYVLGLHNFAVLGNRSGYWMQLPFSPHGDLEKVLEVTPSELPEPFLWYVFKAMTEACLILYQGGLDNRSGDEWAGDKEIVHADIKLANVFLAAPRPEDFEVYPTPQMADFGSAFISEKGDPNNPNDYVGIGTPLCCAPEQLAERDMTLTPAYANEPIIDPDWNRTLKRPDGNINIQPPENRQLLSYTNVWQVGLLIWSLMHRQFGTGMALDFIAKNKQQPPKSTLHYSGSYSDQLESLVYECLNMQPRLRPSLQELRTRIERNLDALRQRYDDWVSKPQAGTPWSQQNFDHKLHFRGDVYFPVGQAPQIPQRHR</sequence>
<evidence type="ECO:0000313" key="4">
    <source>
        <dbReference type="EMBL" id="KAJ9668466.1"/>
    </source>
</evidence>
<dbReference type="InterPro" id="IPR000719">
    <property type="entry name" value="Prot_kinase_dom"/>
</dbReference>
<dbReference type="PROSITE" id="PS50011">
    <property type="entry name" value="PROTEIN_KINASE_DOM"/>
    <property type="match status" value="1"/>
</dbReference>
<organism evidence="4 5">
    <name type="scientific">Coniosporium apollinis</name>
    <dbReference type="NCBI Taxonomy" id="61459"/>
    <lineage>
        <taxon>Eukaryota</taxon>
        <taxon>Fungi</taxon>
        <taxon>Dikarya</taxon>
        <taxon>Ascomycota</taxon>
        <taxon>Pezizomycotina</taxon>
        <taxon>Dothideomycetes</taxon>
        <taxon>Dothideomycetes incertae sedis</taxon>
        <taxon>Coniosporium</taxon>
    </lineage>
</organism>
<dbReference type="PANTHER" id="PTHR44305">
    <property type="entry name" value="SI:DKEY-192D15.2-RELATED"/>
    <property type="match status" value="1"/>
</dbReference>
<feature type="region of interest" description="Disordered" evidence="2">
    <location>
        <begin position="51"/>
        <end position="131"/>
    </location>
</feature>
<dbReference type="InterPro" id="IPR011009">
    <property type="entry name" value="Kinase-like_dom_sf"/>
</dbReference>
<feature type="region of interest" description="Disordered" evidence="2">
    <location>
        <begin position="1"/>
        <end position="35"/>
    </location>
</feature>